<evidence type="ECO:0000256" key="8">
    <source>
        <dbReference type="ARBA" id="ARBA00022801"/>
    </source>
</evidence>
<dbReference type="GeneID" id="110797180"/>
<comment type="function">
    <text evidence="14">5'-&gt;3' double-stranded DNA exonuclease which may also possess a cryptic 3'-&gt;5' double-stranded DNA exonuclease activity. Functions in DNA mismatch repair.</text>
</comment>
<dbReference type="InterPro" id="IPR006086">
    <property type="entry name" value="XPG-I_dom"/>
</dbReference>
<dbReference type="InterPro" id="IPR008918">
    <property type="entry name" value="HhH2"/>
</dbReference>
<dbReference type="AlphaFoldDB" id="A0A9R0K581"/>
<dbReference type="FunFam" id="3.40.50.1010:FF:000002">
    <property type="entry name" value="Exonuclease 1, putative"/>
    <property type="match status" value="1"/>
</dbReference>
<dbReference type="InterPro" id="IPR006085">
    <property type="entry name" value="XPG_DNA_repair_N"/>
</dbReference>
<dbReference type="GO" id="GO:0005634">
    <property type="term" value="C:nucleus"/>
    <property type="evidence" value="ECO:0007669"/>
    <property type="project" value="UniProtKB-SubCell"/>
</dbReference>
<evidence type="ECO:0000259" key="16">
    <source>
        <dbReference type="SMART" id="SM00484"/>
    </source>
</evidence>
<dbReference type="KEGG" id="soe:110797180"/>
<dbReference type="RefSeq" id="XP_021857970.1">
    <property type="nucleotide sequence ID" value="XM_022002278.2"/>
</dbReference>
<evidence type="ECO:0000256" key="3">
    <source>
        <dbReference type="ARBA" id="ARBA00020324"/>
    </source>
</evidence>
<dbReference type="CDD" id="cd09901">
    <property type="entry name" value="H3TH_FEN1-like"/>
    <property type="match status" value="1"/>
</dbReference>
<dbReference type="GO" id="GO:0035312">
    <property type="term" value="F:5'-3' DNA exonuclease activity"/>
    <property type="evidence" value="ECO:0007669"/>
    <property type="project" value="UniProtKB-UniRule"/>
</dbReference>
<keyword evidence="7 14" id="KW-0228">DNA excision</keyword>
<dbReference type="SMART" id="SM00279">
    <property type="entry name" value="HhH2"/>
    <property type="match status" value="1"/>
</dbReference>
<dbReference type="SUPFAM" id="SSF47807">
    <property type="entry name" value="5' to 3' exonuclease, C-terminal subdomain"/>
    <property type="match status" value="1"/>
</dbReference>
<dbReference type="InterPro" id="IPR044752">
    <property type="entry name" value="PIN-like_EXO1"/>
</dbReference>
<organism evidence="18 19">
    <name type="scientific">Spinacia oleracea</name>
    <name type="common">Spinach</name>
    <dbReference type="NCBI Taxonomy" id="3562"/>
    <lineage>
        <taxon>Eukaryota</taxon>
        <taxon>Viridiplantae</taxon>
        <taxon>Streptophyta</taxon>
        <taxon>Embryophyta</taxon>
        <taxon>Tracheophyta</taxon>
        <taxon>Spermatophyta</taxon>
        <taxon>Magnoliopsida</taxon>
        <taxon>eudicotyledons</taxon>
        <taxon>Gunneridae</taxon>
        <taxon>Pentapetalae</taxon>
        <taxon>Caryophyllales</taxon>
        <taxon>Chenopodiaceae</taxon>
        <taxon>Chenopodioideae</taxon>
        <taxon>Anserineae</taxon>
        <taxon>Spinacia</taxon>
    </lineage>
</organism>
<dbReference type="Pfam" id="PF00867">
    <property type="entry name" value="XPG_I"/>
    <property type="match status" value="1"/>
</dbReference>
<name>A0A9R0K581_SPIOL</name>
<dbReference type="InterPro" id="IPR006084">
    <property type="entry name" value="XPG/Rad2"/>
</dbReference>
<comment type="subcellular location">
    <subcellularLocation>
        <location evidence="1 14">Nucleus</location>
    </subcellularLocation>
</comment>
<evidence type="ECO:0000256" key="15">
    <source>
        <dbReference type="SAM" id="MobiDB-lite"/>
    </source>
</evidence>
<evidence type="ECO:0000313" key="19">
    <source>
        <dbReference type="RefSeq" id="XP_021857970.1"/>
    </source>
</evidence>
<keyword evidence="8 14" id="KW-0378">Hydrolase</keyword>
<dbReference type="InterPro" id="IPR029060">
    <property type="entry name" value="PIN-like_dom_sf"/>
</dbReference>
<dbReference type="OrthoDB" id="26491at2759"/>
<evidence type="ECO:0000313" key="18">
    <source>
        <dbReference type="Proteomes" id="UP000813463"/>
    </source>
</evidence>
<dbReference type="GO" id="GO:0003677">
    <property type="term" value="F:DNA binding"/>
    <property type="evidence" value="ECO:0007669"/>
    <property type="project" value="UniProtKB-UniRule"/>
</dbReference>
<gene>
    <name evidence="19" type="primary">LOC110797180</name>
</gene>
<feature type="domain" description="XPG N-terminal" evidence="17">
    <location>
        <begin position="1"/>
        <end position="102"/>
    </location>
</feature>
<dbReference type="SMART" id="SM00484">
    <property type="entry name" value="XPGI"/>
    <property type="match status" value="1"/>
</dbReference>
<dbReference type="PRINTS" id="PR00853">
    <property type="entry name" value="XPGRADSUPER"/>
</dbReference>
<sequence length="563" mass="63349">MGIKDLLRFLKPYTEPVHIRMYAGKRVGIDAYSWLHKGAYSCSMELYLNSEGEKKLQYINYFMHRINLLKHHKITPVVVFDGGSIPCKAGTENERYRKRKANNEMALEKLKEGNVGGAVELFQRAISVTPSMAHLLIQTLKSENVEFVIAPYEADAQLAYLSSLREEHGGIMAVISEDSDLLAYGCPSVIFKMDKFGNGEEIIIDKVFNSTNTKPSFQNFNNSLFIDMCVLAGCDFLPSIPGIGIAKAHALVSKYRNIDRVLSVLKTTKGKQVPDDYARSFKEAVAVFQHATIYNRKRKKLEHMRELPGELLESFGGEIDFLGPDITPSMATAIAEGHLDPSTMEAYECSLSHKVFGSAPTSEQYEVSAPEDIVESRFASSKQTRKRNMQGAAKYPAFEIHSDKDKQVQSCFTVYSSQSMKERKDSNTSTTGVPRQVLKERNFSDEAATLSKLVLTSEVDNDEEISTISEEFPVKTPDNNPFRKRKLRSEKTETTPTTKSYVTEDDQFELRRQTLDSQESVNSKTQKLDDNKVQLKSTKKGKISNCKSSGNRKSSILNFFARI</sequence>
<reference evidence="19" key="2">
    <citation type="submission" date="2025-08" db="UniProtKB">
        <authorList>
            <consortium name="RefSeq"/>
        </authorList>
    </citation>
    <scope>IDENTIFICATION</scope>
    <source>
        <tissue evidence="19">Leaf</tissue>
    </source>
</reference>
<keyword evidence="12 14" id="KW-0539">Nucleus</keyword>
<keyword evidence="9 14" id="KW-0460">Magnesium</keyword>
<feature type="region of interest" description="Disordered" evidence="15">
    <location>
        <begin position="471"/>
        <end position="549"/>
    </location>
</feature>
<dbReference type="CDD" id="cd09857">
    <property type="entry name" value="PIN_EXO1"/>
    <property type="match status" value="1"/>
</dbReference>
<feature type="compositionally biased region" description="Polar residues" evidence="15">
    <location>
        <begin position="515"/>
        <end position="525"/>
    </location>
</feature>
<evidence type="ECO:0000256" key="2">
    <source>
        <dbReference type="ARBA" id="ARBA00010563"/>
    </source>
</evidence>
<protein>
    <recommendedName>
        <fullName evidence="3 14">Exonuclease 1</fullName>
        <ecNumber evidence="14">3.1.-.-</ecNumber>
    </recommendedName>
</protein>
<evidence type="ECO:0000256" key="11">
    <source>
        <dbReference type="ARBA" id="ARBA00023204"/>
    </source>
</evidence>
<accession>A0A9R0K581</accession>
<keyword evidence="6 14" id="KW-0227">DNA damage</keyword>
<evidence type="ECO:0000256" key="13">
    <source>
        <dbReference type="ARBA" id="ARBA00060210"/>
    </source>
</evidence>
<keyword evidence="14 19" id="KW-0269">Exonuclease</keyword>
<dbReference type="PROSITE" id="PS00842">
    <property type="entry name" value="XPG_2"/>
    <property type="match status" value="1"/>
</dbReference>
<dbReference type="GO" id="GO:0006281">
    <property type="term" value="P:DNA repair"/>
    <property type="evidence" value="ECO:0007669"/>
    <property type="project" value="UniProtKB-UniRule"/>
</dbReference>
<evidence type="ECO:0000256" key="4">
    <source>
        <dbReference type="ARBA" id="ARBA00022722"/>
    </source>
</evidence>
<dbReference type="PANTHER" id="PTHR11081:SF8">
    <property type="entry name" value="EXONUCLEASE 1"/>
    <property type="match status" value="1"/>
</dbReference>
<dbReference type="SMART" id="SM00485">
    <property type="entry name" value="XPGN"/>
    <property type="match status" value="1"/>
</dbReference>
<comment type="similarity">
    <text evidence="2 14">Belongs to the XPG/RAD2 endonuclease family. EXO1 subfamily.</text>
</comment>
<dbReference type="Gene3D" id="1.10.150.20">
    <property type="entry name" value="5' to 3' exonuclease, C-terminal subdomain"/>
    <property type="match status" value="1"/>
</dbReference>
<evidence type="ECO:0000256" key="6">
    <source>
        <dbReference type="ARBA" id="ARBA00022763"/>
    </source>
</evidence>
<reference evidence="18" key="1">
    <citation type="journal article" date="2021" name="Nat. Commun.">
        <title>Genomic analyses provide insights into spinach domestication and the genetic basis of agronomic traits.</title>
        <authorList>
            <person name="Cai X."/>
            <person name="Sun X."/>
            <person name="Xu C."/>
            <person name="Sun H."/>
            <person name="Wang X."/>
            <person name="Ge C."/>
            <person name="Zhang Z."/>
            <person name="Wang Q."/>
            <person name="Fei Z."/>
            <person name="Jiao C."/>
            <person name="Wang Q."/>
        </authorList>
    </citation>
    <scope>NUCLEOTIDE SEQUENCE [LARGE SCALE GENOMIC DNA]</scope>
    <source>
        <strain evidence="18">cv. Varoflay</strain>
    </source>
</reference>
<evidence type="ECO:0000256" key="10">
    <source>
        <dbReference type="ARBA" id="ARBA00022881"/>
    </source>
</evidence>
<dbReference type="InterPro" id="IPR036279">
    <property type="entry name" value="5-3_exonuclease_C_sf"/>
</dbReference>
<dbReference type="Gene3D" id="3.40.50.1010">
    <property type="entry name" value="5'-nuclease"/>
    <property type="match status" value="1"/>
</dbReference>
<keyword evidence="11 14" id="KW-0234">DNA repair</keyword>
<evidence type="ECO:0000256" key="12">
    <source>
        <dbReference type="ARBA" id="ARBA00023242"/>
    </source>
</evidence>
<evidence type="ECO:0000256" key="5">
    <source>
        <dbReference type="ARBA" id="ARBA00022723"/>
    </source>
</evidence>
<keyword evidence="10 14" id="KW-0267">Excision nuclease</keyword>
<dbReference type="PANTHER" id="PTHR11081">
    <property type="entry name" value="FLAP ENDONUCLEASE FAMILY MEMBER"/>
    <property type="match status" value="1"/>
</dbReference>
<evidence type="ECO:0000256" key="7">
    <source>
        <dbReference type="ARBA" id="ARBA00022769"/>
    </source>
</evidence>
<dbReference type="GO" id="GO:0017108">
    <property type="term" value="F:5'-flap endonuclease activity"/>
    <property type="evidence" value="ECO:0000318"/>
    <property type="project" value="GO_Central"/>
</dbReference>
<evidence type="ECO:0000256" key="9">
    <source>
        <dbReference type="ARBA" id="ARBA00022842"/>
    </source>
</evidence>
<comment type="cofactor">
    <cofactor evidence="14">
        <name>Mg(2+)</name>
        <dbReference type="ChEBI" id="CHEBI:18420"/>
    </cofactor>
    <text evidence="14">Binds 2 magnesium ions per subunit. They probably participate in the reaction catalyzed by the enzyme. May bind an additional third magnesium ion after substrate binding.</text>
</comment>
<dbReference type="GO" id="GO:0046872">
    <property type="term" value="F:metal ion binding"/>
    <property type="evidence" value="ECO:0007669"/>
    <property type="project" value="UniProtKB-UniRule"/>
</dbReference>
<dbReference type="SUPFAM" id="SSF88723">
    <property type="entry name" value="PIN domain-like"/>
    <property type="match status" value="1"/>
</dbReference>
<keyword evidence="18" id="KW-1185">Reference proteome</keyword>
<feature type="domain" description="XPG-I" evidence="16">
    <location>
        <begin position="141"/>
        <end position="210"/>
    </location>
</feature>
<comment type="function">
    <text evidence="13">Putative 5'-&gt;3' double-stranded DNA exonuclease which may also contain a cryptic 3'-&gt;5' double-stranded DNA exonuclease activity. May be involved in DNA mismatch repair (MMR).</text>
</comment>
<proteinExistence type="inferred from homology"/>
<dbReference type="FunFam" id="1.10.150.20:FF:000011">
    <property type="entry name" value="exonuclease 1"/>
    <property type="match status" value="1"/>
</dbReference>
<evidence type="ECO:0000259" key="17">
    <source>
        <dbReference type="SMART" id="SM00485"/>
    </source>
</evidence>
<keyword evidence="14" id="KW-0238">DNA-binding</keyword>
<keyword evidence="4 14" id="KW-0540">Nuclease</keyword>
<evidence type="ECO:0000256" key="1">
    <source>
        <dbReference type="ARBA" id="ARBA00004123"/>
    </source>
</evidence>
<dbReference type="InterPro" id="IPR019974">
    <property type="entry name" value="XPG_CS"/>
</dbReference>
<dbReference type="Pfam" id="PF00752">
    <property type="entry name" value="XPG_N"/>
    <property type="match status" value="1"/>
</dbReference>
<evidence type="ECO:0000256" key="14">
    <source>
        <dbReference type="RuleBase" id="RU910737"/>
    </source>
</evidence>
<dbReference type="EC" id="3.1.-.-" evidence="14"/>
<keyword evidence="5 14" id="KW-0479">Metal-binding</keyword>
<dbReference type="Proteomes" id="UP000813463">
    <property type="component" value="Chromosome 5"/>
</dbReference>